<dbReference type="AlphaFoldDB" id="A0A9D5A356"/>
<sequence>MNDLSIADERNVGINMVEVTQGDQAEVGEDRRRKEYQRLAYPKEEENLIEFIKRCQNMRTEVMLFPRCNAIFDRKAATNLEAVDKAKRKENWGTVRYDPRRGRGMVKFVTKGLEVFPIGGGVPTGICCALTDGLGAFCEIETAGIDPVDEGIASDIGTDPTLPLVEGIGLDTSMASLGLGLFGLFG</sequence>
<accession>A0A9D5A356</accession>
<reference evidence="1 2" key="1">
    <citation type="journal article" date="2022" name="Nat. Genet.">
        <title>Improved pea reference genome and pan-genome highlight genomic features and evolutionary characteristics.</title>
        <authorList>
            <person name="Yang T."/>
            <person name="Liu R."/>
            <person name="Luo Y."/>
            <person name="Hu S."/>
            <person name="Wang D."/>
            <person name="Wang C."/>
            <person name="Pandey M.K."/>
            <person name="Ge S."/>
            <person name="Xu Q."/>
            <person name="Li N."/>
            <person name="Li G."/>
            <person name="Huang Y."/>
            <person name="Saxena R.K."/>
            <person name="Ji Y."/>
            <person name="Li M."/>
            <person name="Yan X."/>
            <person name="He Y."/>
            <person name="Liu Y."/>
            <person name="Wang X."/>
            <person name="Xiang C."/>
            <person name="Varshney R.K."/>
            <person name="Ding H."/>
            <person name="Gao S."/>
            <person name="Zong X."/>
        </authorList>
    </citation>
    <scope>NUCLEOTIDE SEQUENCE [LARGE SCALE GENOMIC DNA]</scope>
    <source>
        <strain evidence="1 2">cv. Zhongwan 6</strain>
    </source>
</reference>
<proteinExistence type="predicted"/>
<comment type="caution">
    <text evidence="1">The sequence shown here is derived from an EMBL/GenBank/DDBJ whole genome shotgun (WGS) entry which is preliminary data.</text>
</comment>
<gene>
    <name evidence="1" type="ORF">KIW84_062070</name>
</gene>
<protein>
    <submittedName>
        <fullName evidence="1">Uncharacterized protein</fullName>
    </submittedName>
</protein>
<evidence type="ECO:0000313" key="2">
    <source>
        <dbReference type="Proteomes" id="UP001058974"/>
    </source>
</evidence>
<name>A0A9D5A356_PEA</name>
<organism evidence="1 2">
    <name type="scientific">Pisum sativum</name>
    <name type="common">Garden pea</name>
    <name type="synonym">Lathyrus oleraceus</name>
    <dbReference type="NCBI Taxonomy" id="3888"/>
    <lineage>
        <taxon>Eukaryota</taxon>
        <taxon>Viridiplantae</taxon>
        <taxon>Streptophyta</taxon>
        <taxon>Embryophyta</taxon>
        <taxon>Tracheophyta</taxon>
        <taxon>Spermatophyta</taxon>
        <taxon>Magnoliopsida</taxon>
        <taxon>eudicotyledons</taxon>
        <taxon>Gunneridae</taxon>
        <taxon>Pentapetalae</taxon>
        <taxon>rosids</taxon>
        <taxon>fabids</taxon>
        <taxon>Fabales</taxon>
        <taxon>Fabaceae</taxon>
        <taxon>Papilionoideae</taxon>
        <taxon>50 kb inversion clade</taxon>
        <taxon>NPAAA clade</taxon>
        <taxon>Hologalegina</taxon>
        <taxon>IRL clade</taxon>
        <taxon>Fabeae</taxon>
        <taxon>Lathyrus</taxon>
    </lineage>
</organism>
<dbReference type="EMBL" id="JAMSHJ010000006">
    <property type="protein sequence ID" value="KAI5395752.1"/>
    <property type="molecule type" value="Genomic_DNA"/>
</dbReference>
<evidence type="ECO:0000313" key="1">
    <source>
        <dbReference type="EMBL" id="KAI5395752.1"/>
    </source>
</evidence>
<keyword evidence="2" id="KW-1185">Reference proteome</keyword>
<dbReference type="Gramene" id="Psat06G0207000-T1">
    <property type="protein sequence ID" value="KAI5395752.1"/>
    <property type="gene ID" value="KIW84_062070"/>
</dbReference>
<dbReference type="Proteomes" id="UP001058974">
    <property type="component" value="Chromosome 6"/>
</dbReference>